<evidence type="ECO:0000256" key="1">
    <source>
        <dbReference type="ARBA" id="ARBA00022475"/>
    </source>
</evidence>
<keyword evidence="1 6" id="KW-1003">Cell membrane</keyword>
<dbReference type="PANTHER" id="PTHR37481:SF1">
    <property type="entry name" value="LIPOPOLYSACCHARIDE EXPORT SYSTEM PROTEIN LPTC"/>
    <property type="match status" value="1"/>
</dbReference>
<dbReference type="GO" id="GO:0030288">
    <property type="term" value="C:outer membrane-bounded periplasmic space"/>
    <property type="evidence" value="ECO:0007669"/>
    <property type="project" value="TreeGrafter"/>
</dbReference>
<dbReference type="NCBIfam" id="TIGR04409">
    <property type="entry name" value="LptC_YrbK"/>
    <property type="match status" value="1"/>
</dbReference>
<comment type="subcellular location">
    <subcellularLocation>
        <location evidence="6">Cell inner membrane</location>
        <topology evidence="6">Single-pass membrane protein</topology>
    </subcellularLocation>
</comment>
<reference evidence="7 8" key="1">
    <citation type="submission" date="2015-05" db="EMBL/GenBank/DDBJ databases">
        <title>Complete genome of Marinobacter psychrophilus strain 20041T isolated from sea-ice of the Canadian Basin.</title>
        <authorList>
            <person name="Song L."/>
            <person name="Ren L."/>
            <person name="Yu Y."/>
            <person name="Wang X."/>
        </authorList>
    </citation>
    <scope>NUCLEOTIDE SEQUENCE [LARGE SCALE GENOMIC DNA]</scope>
    <source>
        <strain evidence="7 8">20041</strain>
    </source>
</reference>
<comment type="function">
    <text evidence="6">Involved in the assembly of lipopolysaccharide (LPS). Required for the translocation of LPS from the inner membrane to the outer membrane. Facilitates the transfer of LPS from the inner membrane to the periplasmic protein LptA. Could be a docking site for LptA.</text>
</comment>
<dbReference type="PANTHER" id="PTHR37481">
    <property type="entry name" value="LIPOPOLYSACCHARIDE EXPORT SYSTEM PROTEIN LPTC"/>
    <property type="match status" value="1"/>
</dbReference>
<dbReference type="KEGG" id="mpq:ABA45_12720"/>
<dbReference type="GO" id="GO:0015221">
    <property type="term" value="F:lipopolysaccharide transmembrane transporter activity"/>
    <property type="evidence" value="ECO:0007669"/>
    <property type="project" value="InterPro"/>
</dbReference>
<evidence type="ECO:0000256" key="6">
    <source>
        <dbReference type="HAMAP-Rule" id="MF_01915"/>
    </source>
</evidence>
<dbReference type="Pfam" id="PF06835">
    <property type="entry name" value="LptC"/>
    <property type="match status" value="1"/>
</dbReference>
<dbReference type="InterPro" id="IPR052363">
    <property type="entry name" value="LPS_export_LptC"/>
</dbReference>
<dbReference type="Gene3D" id="2.60.450.10">
    <property type="entry name" value="Lipopolysaccharide (LPS) transport protein A like domain"/>
    <property type="match status" value="1"/>
</dbReference>
<evidence type="ECO:0000256" key="2">
    <source>
        <dbReference type="ARBA" id="ARBA00022519"/>
    </source>
</evidence>
<evidence type="ECO:0000313" key="8">
    <source>
        <dbReference type="Proteomes" id="UP000036406"/>
    </source>
</evidence>
<organism evidence="7 8">
    <name type="scientific">Marinobacter psychrophilus</name>
    <dbReference type="NCBI Taxonomy" id="330734"/>
    <lineage>
        <taxon>Bacteria</taxon>
        <taxon>Pseudomonadati</taxon>
        <taxon>Pseudomonadota</taxon>
        <taxon>Gammaproteobacteria</taxon>
        <taxon>Pseudomonadales</taxon>
        <taxon>Marinobacteraceae</taxon>
        <taxon>Marinobacter</taxon>
    </lineage>
</organism>
<keyword evidence="5 6" id="KW-0472">Membrane</keyword>
<evidence type="ECO:0000256" key="5">
    <source>
        <dbReference type="ARBA" id="ARBA00023136"/>
    </source>
</evidence>
<dbReference type="STRING" id="330734.ABA45_12720"/>
<keyword evidence="8" id="KW-1185">Reference proteome</keyword>
<sequence>MALLATFIATAALLWHSDNEVPTPTQDSELRGDREPDSFVVNALYTSYDEQGTVKIQFVSPRIEQFEANGYAIMAEPQATIQGQPGSEPWQLTAKHGKLRDGNSQLELQGDVRVVRQIGERSATLSTTRLTLDNRTNMAYTDAPVEIVDATGTTHATGMKAWLNERILELDSQVEGRYETGN</sequence>
<dbReference type="InterPro" id="IPR010664">
    <property type="entry name" value="LipoPS_assembly_LptC-rel"/>
</dbReference>
<dbReference type="GO" id="GO:0043165">
    <property type="term" value="P:Gram-negative-bacterium-type cell outer membrane assembly"/>
    <property type="evidence" value="ECO:0007669"/>
    <property type="project" value="UniProtKB-UniRule"/>
</dbReference>
<proteinExistence type="inferred from homology"/>
<comment type="subunit">
    <text evidence="6">Component of the lipopolysaccharide transport and assembly complex. Interacts with LptA and the LptBFG transporter complex.</text>
</comment>
<dbReference type="GO" id="GO:0005886">
    <property type="term" value="C:plasma membrane"/>
    <property type="evidence" value="ECO:0007669"/>
    <property type="project" value="UniProtKB-SubCell"/>
</dbReference>
<accession>A0A0H4I5P0</accession>
<dbReference type="GO" id="GO:0017089">
    <property type="term" value="F:glycolipid transfer activity"/>
    <property type="evidence" value="ECO:0007669"/>
    <property type="project" value="TreeGrafter"/>
</dbReference>
<protein>
    <recommendedName>
        <fullName evidence="6">Lipopolysaccharide export system protein LptC</fullName>
    </recommendedName>
</protein>
<keyword evidence="3 6" id="KW-0812">Transmembrane</keyword>
<dbReference type="InterPro" id="IPR026265">
    <property type="entry name" value="LptC"/>
</dbReference>
<evidence type="ECO:0000256" key="4">
    <source>
        <dbReference type="ARBA" id="ARBA00022989"/>
    </source>
</evidence>
<dbReference type="Proteomes" id="UP000036406">
    <property type="component" value="Chromosome"/>
</dbReference>
<keyword evidence="2 6" id="KW-0997">Cell inner membrane</keyword>
<name>A0A0H4I5P0_9GAMM</name>
<comment type="similarity">
    <text evidence="6">Belongs to the LptC family.</text>
</comment>
<keyword evidence="4 6" id="KW-1133">Transmembrane helix</keyword>
<dbReference type="PATRIC" id="fig|330734.3.peg.2664"/>
<dbReference type="AlphaFoldDB" id="A0A0H4I5P0"/>
<evidence type="ECO:0000313" key="7">
    <source>
        <dbReference type="EMBL" id="AKO54354.1"/>
    </source>
</evidence>
<dbReference type="HAMAP" id="MF_01915">
    <property type="entry name" value="LPS_assembly_LptC"/>
    <property type="match status" value="1"/>
</dbReference>
<evidence type="ECO:0000256" key="3">
    <source>
        <dbReference type="ARBA" id="ARBA00022692"/>
    </source>
</evidence>
<gene>
    <name evidence="6" type="primary">lptC</name>
    <name evidence="7" type="ORF">ABA45_12720</name>
</gene>
<dbReference type="EMBL" id="CP011494">
    <property type="protein sequence ID" value="AKO54354.1"/>
    <property type="molecule type" value="Genomic_DNA"/>
</dbReference>